<dbReference type="AlphaFoldDB" id="A0A1E3AX56"/>
<dbReference type="GO" id="GO:0061634">
    <property type="term" value="F:alpha-D-xyloside xylohydrolase"/>
    <property type="evidence" value="ECO:0007669"/>
    <property type="project" value="UniProtKB-EC"/>
</dbReference>
<name>A0A1E3AX56_9FIRM</name>
<evidence type="ECO:0000259" key="5">
    <source>
        <dbReference type="Pfam" id="PF21365"/>
    </source>
</evidence>
<accession>A0A1E3AX56</accession>
<dbReference type="GO" id="GO:0030246">
    <property type="term" value="F:carbohydrate binding"/>
    <property type="evidence" value="ECO:0007669"/>
    <property type="project" value="InterPro"/>
</dbReference>
<dbReference type="SUPFAM" id="SSF74650">
    <property type="entry name" value="Galactose mutarotase-like"/>
    <property type="match status" value="1"/>
</dbReference>
<sequence length="683" mass="79326">MRIWGESKKLCLLMDGMQLEIIPWGINSLRVIMLPVGSTDNRNWALTEAVPDMEPEITVQDCELKACWEEKGQASQRGTIKNGKIKAEINPEGWICFRDDTGKVLLEEYWRNRNRLERYAVPQDTAARELKAVQGAGEYRLTVRFEAYEDEKIFGMGQYQETNLNKKGEILDLEQKNTQCSVPFYLSSRGYGFLWNNPAIGKVIFGNNRTEWTAERTAKMDYYITAAETPSEILEQYTQAVGRSPMMPSCVLGLWQSKLRYKNQKEVLEIADNYKKRNIPLDVLVIDFFHWTKQGEFRFEPEDWPDPVGMVKQLKKYGIKVMVSVWPTVDAAAGDKKEMEDRGFLVKNDRGLQIHMNWMGEARFWDPFSAEAREFVWDLCRQNYYEKGIRMFWLDEAEPEFSPYDYDLFRYQEGPALEVSNFYPVQYARTFWDGMKAAGQRQIMNLIRCAWAGSQKYGTLVWSGDIHSSFRALREQVQAGINMGIAGIAWWTTDVGGFLGGYSESPTFRELLIRWFEWAVFTPVLRMHGARQPFEKLEEEFRNGVRQFTSGQANEIFSYGDEIYTILKKYVLLRQQLKEYLVSLTEAAHIKGIPLMRALFLEYPYDPACWEVKDEYLFGKDILVAPVTEEGQRKKVVYFPGDDIWIHASDKSEYRGTTRAEVNAPLDKIPVFIRKGADITFEL</sequence>
<dbReference type="Pfam" id="PF21365">
    <property type="entry name" value="Glyco_hydro_31_3rd"/>
    <property type="match status" value="1"/>
</dbReference>
<organism evidence="6 7">
    <name type="scientific">Eisenbergiella tayi</name>
    <dbReference type="NCBI Taxonomy" id="1432052"/>
    <lineage>
        <taxon>Bacteria</taxon>
        <taxon>Bacillati</taxon>
        <taxon>Bacillota</taxon>
        <taxon>Clostridia</taxon>
        <taxon>Lachnospirales</taxon>
        <taxon>Lachnospiraceae</taxon>
        <taxon>Eisenbergiella</taxon>
    </lineage>
</organism>
<dbReference type="EC" id="3.2.1.177" evidence="6"/>
<dbReference type="InterPro" id="IPR017853">
    <property type="entry name" value="GH"/>
</dbReference>
<dbReference type="InterPro" id="IPR011013">
    <property type="entry name" value="Gal_mutarotase_sf_dom"/>
</dbReference>
<dbReference type="GeneID" id="93299507"/>
<dbReference type="PATRIC" id="fig|1432052.3.peg.1105"/>
<comment type="similarity">
    <text evidence="1 2">Belongs to the glycosyl hydrolase 31 family.</text>
</comment>
<dbReference type="CDD" id="cd06591">
    <property type="entry name" value="GH31_xylosidase_XylS"/>
    <property type="match status" value="1"/>
</dbReference>
<comment type="caution">
    <text evidence="6">The sequence shown here is derived from an EMBL/GenBank/DDBJ whole genome shotgun (WGS) entry which is preliminary data.</text>
</comment>
<evidence type="ECO:0000259" key="3">
    <source>
        <dbReference type="Pfam" id="PF01055"/>
    </source>
</evidence>
<dbReference type="InterPro" id="IPR000322">
    <property type="entry name" value="Glyco_hydro_31_TIM"/>
</dbReference>
<evidence type="ECO:0000313" key="7">
    <source>
        <dbReference type="Proteomes" id="UP000095003"/>
    </source>
</evidence>
<dbReference type="InterPro" id="IPR051816">
    <property type="entry name" value="Glycosyl_Hydrolase_31"/>
</dbReference>
<dbReference type="SUPFAM" id="SSF51445">
    <property type="entry name" value="(Trans)glycosidases"/>
    <property type="match status" value="1"/>
</dbReference>
<dbReference type="InterPro" id="IPR048395">
    <property type="entry name" value="Glyco_hydro_31_C"/>
</dbReference>
<evidence type="ECO:0000256" key="2">
    <source>
        <dbReference type="RuleBase" id="RU361185"/>
    </source>
</evidence>
<evidence type="ECO:0000313" key="6">
    <source>
        <dbReference type="EMBL" id="ODM13285.1"/>
    </source>
</evidence>
<dbReference type="Gene3D" id="2.60.40.1180">
    <property type="entry name" value="Golgi alpha-mannosidase II"/>
    <property type="match status" value="1"/>
</dbReference>
<proteinExistence type="inferred from homology"/>
<dbReference type="CDD" id="cd14752">
    <property type="entry name" value="GH31_N"/>
    <property type="match status" value="1"/>
</dbReference>
<protein>
    <submittedName>
        <fullName evidence="6">Alpha-xylosidase</fullName>
        <ecNumber evidence="6">3.2.1.177</ecNumber>
    </submittedName>
</protein>
<dbReference type="GO" id="GO:0005975">
    <property type="term" value="P:carbohydrate metabolic process"/>
    <property type="evidence" value="ECO:0007669"/>
    <property type="project" value="InterPro"/>
</dbReference>
<dbReference type="Gene3D" id="3.20.20.80">
    <property type="entry name" value="Glycosidases"/>
    <property type="match status" value="1"/>
</dbReference>
<dbReference type="Pfam" id="PF01055">
    <property type="entry name" value="Glyco_hydro_31_2nd"/>
    <property type="match status" value="1"/>
</dbReference>
<feature type="domain" description="Glycosyl hydrolase family 31 C-terminal" evidence="5">
    <location>
        <begin position="592"/>
        <end position="677"/>
    </location>
</feature>
<keyword evidence="2 6" id="KW-0378">Hydrolase</keyword>
<dbReference type="PANTHER" id="PTHR43863">
    <property type="entry name" value="HYDROLASE, PUTATIVE (AFU_ORTHOLOGUE AFUA_1G03140)-RELATED"/>
    <property type="match status" value="1"/>
</dbReference>
<feature type="domain" description="Glycoside hydrolase family 31 N-terminal" evidence="4">
    <location>
        <begin position="29"/>
        <end position="199"/>
    </location>
</feature>
<dbReference type="Pfam" id="PF13802">
    <property type="entry name" value="Gal_mutarotas_2"/>
    <property type="match status" value="1"/>
</dbReference>
<keyword evidence="2 6" id="KW-0326">Glycosidase</keyword>
<dbReference type="PANTHER" id="PTHR43863:SF2">
    <property type="entry name" value="MALTASE-GLUCOAMYLASE"/>
    <property type="match status" value="1"/>
</dbReference>
<dbReference type="Gene3D" id="2.60.40.1760">
    <property type="entry name" value="glycosyl hydrolase (family 31)"/>
    <property type="match status" value="1"/>
</dbReference>
<dbReference type="InterPro" id="IPR025887">
    <property type="entry name" value="Glyco_hydro_31_N_dom"/>
</dbReference>
<dbReference type="RefSeq" id="WP_069155949.1">
    <property type="nucleotide sequence ID" value="NZ_DBFYTC010000138.1"/>
</dbReference>
<gene>
    <name evidence="6" type="primary">yicI_3</name>
    <name evidence="6" type="ORF">BEH84_01000</name>
</gene>
<evidence type="ECO:0000256" key="1">
    <source>
        <dbReference type="ARBA" id="ARBA00007806"/>
    </source>
</evidence>
<dbReference type="InterPro" id="IPR013780">
    <property type="entry name" value="Glyco_hydro_b"/>
</dbReference>
<evidence type="ECO:0000259" key="4">
    <source>
        <dbReference type="Pfam" id="PF13802"/>
    </source>
</evidence>
<feature type="domain" description="Glycoside hydrolase family 31 TIM barrel" evidence="3">
    <location>
        <begin position="245"/>
        <end position="583"/>
    </location>
</feature>
<reference evidence="6 7" key="1">
    <citation type="submission" date="2016-07" db="EMBL/GenBank/DDBJ databases">
        <title>Characterization of isolates of Eisenbergiella tayi derived from blood cultures, using whole genome sequencing.</title>
        <authorList>
            <person name="Burdz T."/>
            <person name="Wiebe D."/>
            <person name="Huynh C."/>
            <person name="Bernard K."/>
        </authorList>
    </citation>
    <scope>NUCLEOTIDE SEQUENCE [LARGE SCALE GENOMIC DNA]</scope>
    <source>
        <strain evidence="6 7">NML 120489</strain>
    </source>
</reference>
<dbReference type="EMBL" id="MCGI01000001">
    <property type="protein sequence ID" value="ODM13285.1"/>
    <property type="molecule type" value="Genomic_DNA"/>
</dbReference>
<dbReference type="Proteomes" id="UP000095003">
    <property type="component" value="Unassembled WGS sequence"/>
</dbReference>
<dbReference type="SUPFAM" id="SSF51011">
    <property type="entry name" value="Glycosyl hydrolase domain"/>
    <property type="match status" value="1"/>
</dbReference>